<feature type="domain" description="Yip1" evidence="6">
    <location>
        <begin position="39"/>
        <end position="213"/>
    </location>
</feature>
<comment type="subcellular location">
    <subcellularLocation>
        <location evidence="1">Membrane</location>
        <topology evidence="1">Multi-pass membrane protein</topology>
    </subcellularLocation>
</comment>
<accession>A0A167MPD8</accession>
<dbReference type="Proteomes" id="UP000076661">
    <property type="component" value="Unassembled WGS sequence"/>
</dbReference>
<dbReference type="Pfam" id="PF04893">
    <property type="entry name" value="Yip1"/>
    <property type="match status" value="1"/>
</dbReference>
<dbReference type="AlphaFoldDB" id="A0A167MPD8"/>
<evidence type="ECO:0000256" key="1">
    <source>
        <dbReference type="ARBA" id="ARBA00004141"/>
    </source>
</evidence>
<reference evidence="7 8" key="1">
    <citation type="submission" date="2013-07" db="EMBL/GenBank/DDBJ databases">
        <title>Comparative Genomic and Metabolomic Analysis of Twelve Strains of Pseudoalteromonas luteoviolacea.</title>
        <authorList>
            <person name="Vynne N.G."/>
            <person name="Mansson M."/>
            <person name="Gram L."/>
        </authorList>
    </citation>
    <scope>NUCLEOTIDE SEQUENCE [LARGE SCALE GENOMIC DNA]</scope>
    <source>
        <strain evidence="7 8">S4060-1</strain>
    </source>
</reference>
<dbReference type="EMBL" id="AUXX01000016">
    <property type="protein sequence ID" value="KZN66734.1"/>
    <property type="molecule type" value="Genomic_DNA"/>
</dbReference>
<feature type="transmembrane region" description="Helical" evidence="5">
    <location>
        <begin position="66"/>
        <end position="89"/>
    </location>
</feature>
<evidence type="ECO:0000256" key="5">
    <source>
        <dbReference type="SAM" id="Phobius"/>
    </source>
</evidence>
<keyword evidence="4 5" id="KW-0472">Membrane</keyword>
<organism evidence="7 8">
    <name type="scientific">Pseudoalteromonas luteoviolacea S4060-1</name>
    <dbReference type="NCBI Taxonomy" id="1365257"/>
    <lineage>
        <taxon>Bacteria</taxon>
        <taxon>Pseudomonadati</taxon>
        <taxon>Pseudomonadota</taxon>
        <taxon>Gammaproteobacteria</taxon>
        <taxon>Alteromonadales</taxon>
        <taxon>Pseudoalteromonadaceae</taxon>
        <taxon>Pseudoalteromonas</taxon>
    </lineage>
</organism>
<feature type="transmembrane region" description="Helical" evidence="5">
    <location>
        <begin position="196"/>
        <end position="221"/>
    </location>
</feature>
<evidence type="ECO:0000313" key="7">
    <source>
        <dbReference type="EMBL" id="KZN66734.1"/>
    </source>
</evidence>
<proteinExistence type="predicted"/>
<dbReference type="GO" id="GO:0016020">
    <property type="term" value="C:membrane"/>
    <property type="evidence" value="ECO:0007669"/>
    <property type="project" value="UniProtKB-SubCell"/>
</dbReference>
<sequence>MFTSSFLTKFNQYFINKLKLCKKHPKYNREAFMILNHLWGLYAHPIEEWQTIDNHHESAKFSLSHMFLIALIPCVMGYVSSVHLGWRIGTGDVVFLTHDSALLIAFAMYFALIIGVFTLAYLAHWMAVTFGAQPTFTQTIELAAYTATPIFMSALAAMYPELWFVVSVGIASVAYSVYLLYTGVPILMHIPEERGFIYASSMVTCGLILLVIILAATAILWTNGIITPTFT</sequence>
<gene>
    <name evidence="7" type="ORF">N478_17995</name>
</gene>
<dbReference type="InterPro" id="IPR006977">
    <property type="entry name" value="Yip1_dom"/>
</dbReference>
<feature type="transmembrane region" description="Helical" evidence="5">
    <location>
        <begin position="101"/>
        <end position="123"/>
    </location>
</feature>
<feature type="transmembrane region" description="Helical" evidence="5">
    <location>
        <begin position="162"/>
        <end position="184"/>
    </location>
</feature>
<name>A0A167MPD8_9GAMM</name>
<evidence type="ECO:0000256" key="2">
    <source>
        <dbReference type="ARBA" id="ARBA00022692"/>
    </source>
</evidence>
<comment type="caution">
    <text evidence="7">The sequence shown here is derived from an EMBL/GenBank/DDBJ whole genome shotgun (WGS) entry which is preliminary data.</text>
</comment>
<protein>
    <recommendedName>
        <fullName evidence="6">Yip1 domain-containing protein</fullName>
    </recommendedName>
</protein>
<evidence type="ECO:0000259" key="6">
    <source>
        <dbReference type="Pfam" id="PF04893"/>
    </source>
</evidence>
<keyword evidence="2 5" id="KW-0812">Transmembrane</keyword>
<dbReference type="PATRIC" id="fig|1365257.3.peg.2293"/>
<evidence type="ECO:0000256" key="3">
    <source>
        <dbReference type="ARBA" id="ARBA00022989"/>
    </source>
</evidence>
<keyword evidence="3 5" id="KW-1133">Transmembrane helix</keyword>
<evidence type="ECO:0000313" key="8">
    <source>
        <dbReference type="Proteomes" id="UP000076661"/>
    </source>
</evidence>
<evidence type="ECO:0000256" key="4">
    <source>
        <dbReference type="ARBA" id="ARBA00023136"/>
    </source>
</evidence>